<feature type="compositionally biased region" description="Basic and acidic residues" evidence="1">
    <location>
        <begin position="8"/>
        <end position="25"/>
    </location>
</feature>
<accession>A0A9X2KHP5</accession>
<gene>
    <name evidence="2" type="ORF">NBM05_03635</name>
</gene>
<reference evidence="2" key="1">
    <citation type="submission" date="2022-06" db="EMBL/GenBank/DDBJ databases">
        <title>Rothia sp. isolated from sandalwood seedling.</title>
        <authorList>
            <person name="Tuikhar N."/>
            <person name="Kirdat K."/>
            <person name="Thorat V."/>
            <person name="Swetha P."/>
            <person name="Padma S."/>
            <person name="Sundararaj R."/>
            <person name="Yadav A."/>
        </authorList>
    </citation>
    <scope>NUCLEOTIDE SEQUENCE</scope>
    <source>
        <strain evidence="2">AR01</strain>
    </source>
</reference>
<dbReference type="AlphaFoldDB" id="A0A9X2KHP5"/>
<keyword evidence="3" id="KW-1185">Reference proteome</keyword>
<feature type="region of interest" description="Disordered" evidence="1">
    <location>
        <begin position="1"/>
        <end position="33"/>
    </location>
</feature>
<protein>
    <submittedName>
        <fullName evidence="2">Uncharacterized protein</fullName>
    </submittedName>
</protein>
<proteinExistence type="predicted"/>
<organism evidence="2 3">
    <name type="scientific">Rothia santali</name>
    <dbReference type="NCBI Taxonomy" id="2949643"/>
    <lineage>
        <taxon>Bacteria</taxon>
        <taxon>Bacillati</taxon>
        <taxon>Actinomycetota</taxon>
        <taxon>Actinomycetes</taxon>
        <taxon>Micrococcales</taxon>
        <taxon>Micrococcaceae</taxon>
        <taxon>Rothia</taxon>
    </lineage>
</organism>
<evidence type="ECO:0000313" key="2">
    <source>
        <dbReference type="EMBL" id="MCP3425140.1"/>
    </source>
</evidence>
<name>A0A9X2KHP5_9MICC</name>
<evidence type="ECO:0000313" key="3">
    <source>
        <dbReference type="Proteomes" id="UP001139502"/>
    </source>
</evidence>
<sequence>MGTDDFEEILKTGRPTREESMHKPAGDSPQVSFRVPRELYDQLGRLAEPGQSANQVARRLLAEHLDQMRGHAT</sequence>
<dbReference type="Proteomes" id="UP001139502">
    <property type="component" value="Unassembled WGS sequence"/>
</dbReference>
<comment type="caution">
    <text evidence="2">The sequence shown here is derived from an EMBL/GenBank/DDBJ whole genome shotgun (WGS) entry which is preliminary data.</text>
</comment>
<evidence type="ECO:0000256" key="1">
    <source>
        <dbReference type="SAM" id="MobiDB-lite"/>
    </source>
</evidence>
<dbReference type="EMBL" id="JANAFB010000006">
    <property type="protein sequence ID" value="MCP3425140.1"/>
    <property type="molecule type" value="Genomic_DNA"/>
</dbReference>
<dbReference type="RefSeq" id="WP_254165183.1">
    <property type="nucleotide sequence ID" value="NZ_JANAFB010000006.1"/>
</dbReference>